<dbReference type="GO" id="GO:0055085">
    <property type="term" value="P:transmembrane transport"/>
    <property type="evidence" value="ECO:0007669"/>
    <property type="project" value="InterPro"/>
</dbReference>
<evidence type="ECO:0000256" key="1">
    <source>
        <dbReference type="ARBA" id="ARBA00004651"/>
    </source>
</evidence>
<feature type="transmembrane region" description="Helical" evidence="7">
    <location>
        <begin position="88"/>
        <end position="109"/>
    </location>
</feature>
<feature type="transmembrane region" description="Helical" evidence="7">
    <location>
        <begin position="155"/>
        <end position="175"/>
    </location>
</feature>
<reference evidence="9 10" key="1">
    <citation type="submission" date="2023-02" db="EMBL/GenBank/DDBJ databases">
        <title>Microbacterium betulae sp. nov., isolated from birch wood.</title>
        <authorList>
            <person name="Pasciak M."/>
            <person name="Pawlik K.J."/>
            <person name="Martynowski D."/>
            <person name="Laczmanski L."/>
            <person name="Ciekot J."/>
            <person name="Szponar B."/>
            <person name="Wojcik-Fatla A."/>
            <person name="Mackiewicz B."/>
            <person name="Farian E."/>
            <person name="Cholewa G."/>
            <person name="Cholewa A."/>
            <person name="Dutkiewicz J."/>
        </authorList>
    </citation>
    <scope>NUCLEOTIDE SEQUENCE [LARGE SCALE GENOMIC DNA]</scope>
    <source>
        <strain evidence="9 10">AB</strain>
    </source>
</reference>
<feature type="transmembrane region" description="Helical" evidence="7">
    <location>
        <begin position="196"/>
        <end position="222"/>
    </location>
</feature>
<feature type="transmembrane region" description="Helical" evidence="7">
    <location>
        <begin position="121"/>
        <end position="143"/>
    </location>
</feature>
<evidence type="ECO:0000256" key="6">
    <source>
        <dbReference type="ARBA" id="ARBA00023136"/>
    </source>
</evidence>
<dbReference type="InterPro" id="IPR000515">
    <property type="entry name" value="MetI-like"/>
</dbReference>
<keyword evidence="10" id="KW-1185">Reference proteome</keyword>
<protein>
    <submittedName>
        <fullName evidence="9">Carbohydrate ABC transporter permease</fullName>
    </submittedName>
</protein>
<feature type="transmembrane region" description="Helical" evidence="7">
    <location>
        <begin position="257"/>
        <end position="276"/>
    </location>
</feature>
<dbReference type="PANTHER" id="PTHR43744:SF12">
    <property type="entry name" value="ABC TRANSPORTER PERMEASE PROTEIN MG189-RELATED"/>
    <property type="match status" value="1"/>
</dbReference>
<keyword evidence="5 7" id="KW-1133">Transmembrane helix</keyword>
<dbReference type="InterPro" id="IPR035906">
    <property type="entry name" value="MetI-like_sf"/>
</dbReference>
<proteinExistence type="inferred from homology"/>
<dbReference type="RefSeq" id="WP_317138856.1">
    <property type="nucleotide sequence ID" value="NZ_CP118157.1"/>
</dbReference>
<dbReference type="Proteomes" id="UP001305498">
    <property type="component" value="Chromosome"/>
</dbReference>
<comment type="similarity">
    <text evidence="7">Belongs to the binding-protein-dependent transport system permease family.</text>
</comment>
<dbReference type="KEGG" id="mbet:N8K70_13450"/>
<keyword evidence="2 7" id="KW-0813">Transport</keyword>
<dbReference type="EMBL" id="CP118157">
    <property type="protein sequence ID" value="WOF22384.1"/>
    <property type="molecule type" value="Genomic_DNA"/>
</dbReference>
<dbReference type="GO" id="GO:0005886">
    <property type="term" value="C:plasma membrane"/>
    <property type="evidence" value="ECO:0007669"/>
    <property type="project" value="UniProtKB-SubCell"/>
</dbReference>
<evidence type="ECO:0000256" key="4">
    <source>
        <dbReference type="ARBA" id="ARBA00022692"/>
    </source>
</evidence>
<keyword evidence="4 7" id="KW-0812">Transmembrane</keyword>
<evidence type="ECO:0000313" key="10">
    <source>
        <dbReference type="Proteomes" id="UP001305498"/>
    </source>
</evidence>
<feature type="domain" description="ABC transmembrane type-1" evidence="8">
    <location>
        <begin position="84"/>
        <end position="276"/>
    </location>
</feature>
<dbReference type="AlphaFoldDB" id="A0AA97FH27"/>
<comment type="subcellular location">
    <subcellularLocation>
        <location evidence="1 7">Cell membrane</location>
        <topology evidence="1 7">Multi-pass membrane protein</topology>
    </subcellularLocation>
</comment>
<organism evidence="9 10">
    <name type="scientific">Microbacterium betulae</name>
    <dbReference type="NCBI Taxonomy" id="2981139"/>
    <lineage>
        <taxon>Bacteria</taxon>
        <taxon>Bacillati</taxon>
        <taxon>Actinomycetota</taxon>
        <taxon>Actinomycetes</taxon>
        <taxon>Micrococcales</taxon>
        <taxon>Microbacteriaceae</taxon>
        <taxon>Microbacterium</taxon>
    </lineage>
</organism>
<dbReference type="SUPFAM" id="SSF161098">
    <property type="entry name" value="MetI-like"/>
    <property type="match status" value="1"/>
</dbReference>
<dbReference type="PANTHER" id="PTHR43744">
    <property type="entry name" value="ABC TRANSPORTER PERMEASE PROTEIN MG189-RELATED-RELATED"/>
    <property type="match status" value="1"/>
</dbReference>
<dbReference type="CDD" id="cd06261">
    <property type="entry name" value="TM_PBP2"/>
    <property type="match status" value="1"/>
</dbReference>
<evidence type="ECO:0000313" key="9">
    <source>
        <dbReference type="EMBL" id="WOF22384.1"/>
    </source>
</evidence>
<evidence type="ECO:0000256" key="5">
    <source>
        <dbReference type="ARBA" id="ARBA00022989"/>
    </source>
</evidence>
<gene>
    <name evidence="9" type="ORF">N8K70_13450</name>
</gene>
<evidence type="ECO:0000256" key="2">
    <source>
        <dbReference type="ARBA" id="ARBA00022448"/>
    </source>
</evidence>
<evidence type="ECO:0000256" key="7">
    <source>
        <dbReference type="RuleBase" id="RU363032"/>
    </source>
</evidence>
<dbReference type="Gene3D" id="1.10.3720.10">
    <property type="entry name" value="MetI-like"/>
    <property type="match status" value="1"/>
</dbReference>
<keyword evidence="3" id="KW-1003">Cell membrane</keyword>
<dbReference type="PROSITE" id="PS50928">
    <property type="entry name" value="ABC_TM1"/>
    <property type="match status" value="1"/>
</dbReference>
<name>A0AA97FH27_9MICO</name>
<keyword evidence="6 7" id="KW-0472">Membrane</keyword>
<accession>A0AA97FH27</accession>
<feature type="transmembrane region" description="Helical" evidence="7">
    <location>
        <begin position="21"/>
        <end position="47"/>
    </location>
</feature>
<evidence type="ECO:0000259" key="8">
    <source>
        <dbReference type="PROSITE" id="PS50928"/>
    </source>
</evidence>
<dbReference type="Pfam" id="PF00528">
    <property type="entry name" value="BPD_transp_1"/>
    <property type="match status" value="1"/>
</dbReference>
<sequence>MSAENLRRARIWNPSKETVRFAPAWVSYIVMVTWFVVIAAPLVWLVVTSLRRTESYRASTLGWPEWAFSNFAEAWRTANFSVAVPNSIVYTLSIVACVVVLASMAGYGLARYRFPGRAIMLGALVVALTIPFSSIMFGVYDVVDALGLLGTRLGVILPAVALALPFATFYMRAFFLGIPEAISEAARIDGAGEITVFVRVMLPLASPGIATLAVFSGVWSWAMYLEPLLLANSASLRPVALGLSFFTAEYGGSNQPLIAAAAVIIVLPLVILSILLQRRFVEGMTAGAVK</sequence>
<evidence type="ECO:0000256" key="3">
    <source>
        <dbReference type="ARBA" id="ARBA00022475"/>
    </source>
</evidence>